<gene>
    <name evidence="1" type="ORF">MLD38_033308</name>
</gene>
<comment type="caution">
    <text evidence="1">The sequence shown here is derived from an EMBL/GenBank/DDBJ whole genome shotgun (WGS) entry which is preliminary data.</text>
</comment>
<proteinExistence type="predicted"/>
<name>A0ACB9MAN3_9MYRT</name>
<keyword evidence="2" id="KW-1185">Reference proteome</keyword>
<accession>A0ACB9MAN3</accession>
<protein>
    <submittedName>
        <fullName evidence="1">Uncharacterized protein</fullName>
    </submittedName>
</protein>
<dbReference type="EMBL" id="CM042889">
    <property type="protein sequence ID" value="KAI4319745.1"/>
    <property type="molecule type" value="Genomic_DNA"/>
</dbReference>
<evidence type="ECO:0000313" key="1">
    <source>
        <dbReference type="EMBL" id="KAI4319745.1"/>
    </source>
</evidence>
<sequence>MMDLGDNQLDFSQPLLTVRRFSPTVVPPETPENRGIDRTTANLPPLPRYKSDLKSGPVRNPGTVPFIWEQSPGRPKDEGKSLNPIPKACVVPPKPPPGKNSKQRELNKINQVVKFDKEKSSTTEDGSALKCERVDDVPEETADSSSEIDEETFLDAAETFSRSESQCLSCSLSGLSGVDALDSRLSGKFSKEPPARDFMMGRFLPAARAMASEAPANVIRKPQPEKDQPRHLTNALTEGNNNTQRYQRKFNVRFVNDRYGLGEDSEDDFDEYENPSAKMCGLLPRFCLSNAISSIGVPSARSTYPLRRLQVKSSYAQYQGENWCKPDGDLASVQKLDGNFLADKSEPKAISGLPISERDDKILEATSLYELRQSGEAAKRRDNSLLTKHILVDNSVKDVVIVENSTSEERSKPRDRQCMNFRQLLASEGSEWESGSKVTVAEKTVYVDVITMVESQNSDTSASDLRAITEFVSNECDEEKISPTRKCINDDPSVISSLVEMTSSNITQKDAEPSAGTTSSAESSPKPASKGLDNEIVVDVVSGSKHEVISSKLPEVEATSVDGGKKSPEISPVIDGKIDLEGEINPKLGDPMVIPGIYTDFPIPLPLPKSPSDSWLSRTLPSMLSKNSGQVRSFGANAFSKIHPSAKSAPVDPKWETIVKTANVDRGHLRFSEELLTPIPESCAVEH</sequence>
<evidence type="ECO:0000313" key="2">
    <source>
        <dbReference type="Proteomes" id="UP001057402"/>
    </source>
</evidence>
<reference evidence="2" key="1">
    <citation type="journal article" date="2023" name="Front. Plant Sci.">
        <title>Chromosomal-level genome assembly of Melastoma candidum provides insights into trichome evolution.</title>
        <authorList>
            <person name="Zhong Y."/>
            <person name="Wu W."/>
            <person name="Sun C."/>
            <person name="Zou P."/>
            <person name="Liu Y."/>
            <person name="Dai S."/>
            <person name="Zhou R."/>
        </authorList>
    </citation>
    <scope>NUCLEOTIDE SEQUENCE [LARGE SCALE GENOMIC DNA]</scope>
</reference>
<organism evidence="1 2">
    <name type="scientific">Melastoma candidum</name>
    <dbReference type="NCBI Taxonomy" id="119954"/>
    <lineage>
        <taxon>Eukaryota</taxon>
        <taxon>Viridiplantae</taxon>
        <taxon>Streptophyta</taxon>
        <taxon>Embryophyta</taxon>
        <taxon>Tracheophyta</taxon>
        <taxon>Spermatophyta</taxon>
        <taxon>Magnoliopsida</taxon>
        <taxon>eudicotyledons</taxon>
        <taxon>Gunneridae</taxon>
        <taxon>Pentapetalae</taxon>
        <taxon>rosids</taxon>
        <taxon>malvids</taxon>
        <taxon>Myrtales</taxon>
        <taxon>Melastomataceae</taxon>
        <taxon>Melastomatoideae</taxon>
        <taxon>Melastomateae</taxon>
        <taxon>Melastoma</taxon>
    </lineage>
</organism>
<dbReference type="Proteomes" id="UP001057402">
    <property type="component" value="Chromosome 10"/>
</dbReference>